<dbReference type="Gene3D" id="2.60.120.580">
    <property type="entry name" value="Acetamidase/Formamidase-like domains"/>
    <property type="match status" value="1"/>
</dbReference>
<dbReference type="OrthoDB" id="9811740at2"/>
<dbReference type="EMBL" id="FOXR01000004">
    <property type="protein sequence ID" value="SFP81003.1"/>
    <property type="molecule type" value="Genomic_DNA"/>
</dbReference>
<dbReference type="Pfam" id="PF03069">
    <property type="entry name" value="FmdA_AmdA"/>
    <property type="match status" value="2"/>
</dbReference>
<gene>
    <name evidence="1" type="ORF">SAMN05444406_10473</name>
</gene>
<dbReference type="GO" id="GO:0016811">
    <property type="term" value="F:hydrolase activity, acting on carbon-nitrogen (but not peptide) bonds, in linear amides"/>
    <property type="evidence" value="ECO:0007669"/>
    <property type="project" value="InterPro"/>
</dbReference>
<dbReference type="SUPFAM" id="SSF141130">
    <property type="entry name" value="Acetamidase/Formamidase-like"/>
    <property type="match status" value="1"/>
</dbReference>
<dbReference type="InterPro" id="IPR004304">
    <property type="entry name" value="FmdA_AmdA"/>
</dbReference>
<accession>A0A1I5TD82</accession>
<dbReference type="AlphaFoldDB" id="A0A1I5TD82"/>
<sequence>MSYRVSHEHYIFSFSRDNKPVLFVKEGDEVELETSDCFFNQIKTNDDRLEAMDWDKINPATGPIYVEGAQEGDVLEVEIKKIEIADRGVIATGKDLGVLGDLMEGLYSRVVDIKEGKVVLASNISIPVKPMIGVIGVAPKEGSVNCGTPGPHGGNMDTRLIGGGAKLYLPVFVEGALFALGDLHAVMGDGEVGVSGVEVAGSVTVKFRILKGWKLNNPLVRTKDVTATIASHESLDTAVSMAVHDMADIFKRFTTLPIEEISTLFSITGNVEVSQVVDPLKTARFSLPNWVLEAYGISF</sequence>
<dbReference type="PANTHER" id="PTHR31891:SF1">
    <property type="entry name" value="FORMAMIDASE C869.04-RELATED"/>
    <property type="match status" value="1"/>
</dbReference>
<proteinExistence type="predicted"/>
<keyword evidence="2" id="KW-1185">Reference proteome</keyword>
<evidence type="ECO:0000313" key="1">
    <source>
        <dbReference type="EMBL" id="SFP81003.1"/>
    </source>
</evidence>
<dbReference type="RefSeq" id="WP_092281983.1">
    <property type="nucleotide sequence ID" value="NZ_FOXR01000004.1"/>
</dbReference>
<dbReference type="Proteomes" id="UP000198577">
    <property type="component" value="Unassembled WGS sequence"/>
</dbReference>
<dbReference type="Gene3D" id="3.10.28.20">
    <property type="entry name" value="Acetamidase/Formamidase-like domains"/>
    <property type="match status" value="1"/>
</dbReference>
<reference evidence="1 2" key="1">
    <citation type="submission" date="2016-10" db="EMBL/GenBank/DDBJ databases">
        <authorList>
            <person name="de Groot N.N."/>
        </authorList>
    </citation>
    <scope>NUCLEOTIDE SEQUENCE [LARGE SCALE GENOMIC DNA]</scope>
    <source>
        <strain evidence="1 2">DSM 20678</strain>
    </source>
</reference>
<organism evidence="1 2">
    <name type="scientific">Caldicoprobacter faecalis</name>
    <dbReference type="NCBI Taxonomy" id="937334"/>
    <lineage>
        <taxon>Bacteria</taxon>
        <taxon>Bacillati</taxon>
        <taxon>Bacillota</taxon>
        <taxon>Clostridia</taxon>
        <taxon>Caldicoprobacterales</taxon>
        <taxon>Caldicoprobacteraceae</taxon>
        <taxon>Caldicoprobacter</taxon>
    </lineage>
</organism>
<dbReference type="PANTHER" id="PTHR31891">
    <property type="entry name" value="FORMAMIDASE C869.04-RELATED"/>
    <property type="match status" value="1"/>
</dbReference>
<evidence type="ECO:0000313" key="2">
    <source>
        <dbReference type="Proteomes" id="UP000198577"/>
    </source>
</evidence>
<name>A0A1I5TD82_9FIRM</name>
<protein>
    <submittedName>
        <fullName evidence="1">Amidase</fullName>
    </submittedName>
</protein>
<dbReference type="Gene3D" id="2.40.10.120">
    <property type="match status" value="1"/>
</dbReference>
<dbReference type="STRING" id="937334.SAMN05444406_10473"/>